<keyword evidence="3" id="KW-0862">Zinc</keyword>
<feature type="coiled-coil region" evidence="5">
    <location>
        <begin position="145"/>
        <end position="205"/>
    </location>
</feature>
<evidence type="ECO:0000256" key="2">
    <source>
        <dbReference type="ARBA" id="ARBA00022771"/>
    </source>
</evidence>
<keyword evidence="2 4" id="KW-0863">Zinc-finger</keyword>
<evidence type="ECO:0000259" key="6">
    <source>
        <dbReference type="PROSITE" id="PS50089"/>
    </source>
</evidence>
<dbReference type="InterPro" id="IPR027370">
    <property type="entry name" value="Znf-RING_euk"/>
</dbReference>
<dbReference type="PANTHER" id="PTHR24103">
    <property type="entry name" value="E3 UBIQUITIN-PROTEIN LIGASE TRIM"/>
    <property type="match status" value="1"/>
</dbReference>
<dbReference type="PROSITE" id="PS00518">
    <property type="entry name" value="ZF_RING_1"/>
    <property type="match status" value="1"/>
</dbReference>
<dbReference type="InterPro" id="IPR017907">
    <property type="entry name" value="Znf_RING_CS"/>
</dbReference>
<dbReference type="Pfam" id="PF00643">
    <property type="entry name" value="zf-B_box"/>
    <property type="match status" value="1"/>
</dbReference>
<dbReference type="GO" id="GO:0008270">
    <property type="term" value="F:zinc ion binding"/>
    <property type="evidence" value="ECO:0007669"/>
    <property type="project" value="UniProtKB-KW"/>
</dbReference>
<dbReference type="SMART" id="SM00184">
    <property type="entry name" value="RING"/>
    <property type="match status" value="1"/>
</dbReference>
<evidence type="ECO:0000256" key="1">
    <source>
        <dbReference type="ARBA" id="ARBA00022723"/>
    </source>
</evidence>
<accession>A0A3B4AES1</accession>
<dbReference type="PROSITE" id="PS50089">
    <property type="entry name" value="ZF_RING_2"/>
    <property type="match status" value="1"/>
</dbReference>
<dbReference type="InterPro" id="IPR013083">
    <property type="entry name" value="Znf_RING/FYVE/PHD"/>
</dbReference>
<keyword evidence="1" id="KW-0479">Metal-binding</keyword>
<dbReference type="InterPro" id="IPR050143">
    <property type="entry name" value="TRIM/RBCC"/>
</dbReference>
<evidence type="ECO:0000313" key="8">
    <source>
        <dbReference type="Ensembl" id="ENSPMGP00000015190.1"/>
    </source>
</evidence>
<dbReference type="InterPro" id="IPR001841">
    <property type="entry name" value="Znf_RING"/>
</dbReference>
<name>A0A3B4AES1_9GOBI</name>
<keyword evidence="9" id="KW-1185">Reference proteome</keyword>
<dbReference type="Gene3D" id="2.60.120.920">
    <property type="match status" value="2"/>
</dbReference>
<evidence type="ECO:0000313" key="9">
    <source>
        <dbReference type="Proteomes" id="UP000261520"/>
    </source>
</evidence>
<evidence type="ECO:0000256" key="4">
    <source>
        <dbReference type="PROSITE-ProRule" id="PRU00024"/>
    </source>
</evidence>
<dbReference type="SUPFAM" id="SSF57845">
    <property type="entry name" value="B-box zinc-binding domain"/>
    <property type="match status" value="1"/>
</dbReference>
<feature type="domain" description="B box-type" evidence="7">
    <location>
        <begin position="82"/>
        <end position="123"/>
    </location>
</feature>
<reference evidence="8" key="1">
    <citation type="submission" date="2025-08" db="UniProtKB">
        <authorList>
            <consortium name="Ensembl"/>
        </authorList>
    </citation>
    <scope>IDENTIFICATION</scope>
</reference>
<dbReference type="InterPro" id="IPR043136">
    <property type="entry name" value="B30.2/SPRY_sf"/>
</dbReference>
<dbReference type="Gene3D" id="3.30.40.10">
    <property type="entry name" value="Zinc/RING finger domain, C3HC4 (zinc finger)"/>
    <property type="match status" value="1"/>
</dbReference>
<dbReference type="Proteomes" id="UP000261520">
    <property type="component" value="Unplaced"/>
</dbReference>
<dbReference type="SUPFAM" id="SSF57850">
    <property type="entry name" value="RING/U-box"/>
    <property type="match status" value="1"/>
</dbReference>
<feature type="domain" description="RING-type" evidence="6">
    <location>
        <begin position="14"/>
        <end position="50"/>
    </location>
</feature>
<dbReference type="PROSITE" id="PS50119">
    <property type="entry name" value="ZF_BBOX"/>
    <property type="match status" value="1"/>
</dbReference>
<protein>
    <recommendedName>
        <fullName evidence="10">Tripartite motif containing 14</fullName>
    </recommendedName>
</protein>
<evidence type="ECO:0008006" key="10">
    <source>
        <dbReference type="Google" id="ProtNLM"/>
    </source>
</evidence>
<evidence type="ECO:0000256" key="3">
    <source>
        <dbReference type="ARBA" id="ARBA00022833"/>
    </source>
</evidence>
<dbReference type="STRING" id="409849.ENSPMGP00000015190"/>
<reference evidence="8" key="2">
    <citation type="submission" date="2025-09" db="UniProtKB">
        <authorList>
            <consortium name="Ensembl"/>
        </authorList>
    </citation>
    <scope>IDENTIFICATION</scope>
</reference>
<dbReference type="Gene3D" id="3.30.160.60">
    <property type="entry name" value="Classic Zinc Finger"/>
    <property type="match status" value="1"/>
</dbReference>
<dbReference type="CDD" id="cd19800">
    <property type="entry name" value="Bbox2_xNF7-like"/>
    <property type="match status" value="1"/>
</dbReference>
<dbReference type="Ensembl" id="ENSPMGT00000016194.1">
    <property type="protein sequence ID" value="ENSPMGP00000015190.1"/>
    <property type="gene ID" value="ENSPMGG00000012448.1"/>
</dbReference>
<keyword evidence="5" id="KW-0175">Coiled coil</keyword>
<dbReference type="AlphaFoldDB" id="A0A3B4AES1"/>
<evidence type="ECO:0000259" key="7">
    <source>
        <dbReference type="PROSITE" id="PS50119"/>
    </source>
</evidence>
<dbReference type="SUPFAM" id="SSF49899">
    <property type="entry name" value="Concanavalin A-like lectins/glucanases"/>
    <property type="match status" value="1"/>
</dbReference>
<proteinExistence type="predicted"/>
<sequence>SHRPVSLYAEDLNCPVCLCIFTEPVTLTCGHSFCRSCITALPSAQCPQCRAVLPAKGEAERLVTNHILKSLSEKGKQTVAQEDQLLCLEHDEKLKLFCVTDQRLACIICRDGEEHDGHKFKPVKEAAAALRRGLDPGLANMASDIEEIQNLREAQSLERSKAKELSGKLQSQIQQQFEVLHQHLRKREKQVIADLKTKEEEALQKMSHSLSSMDSALAQCTEQRDSWQQLLQVTPRTTRPAFQSPFQSHLQFFMWKELLQVVEPSSLTVGIPTIRRISDESHSMDYMNHPQTFKLFSTSKFSSGQHYWEVEVELRSFWCVGVRDYFLKYKTQKYFSCKPNKRVPVSISGVLRRLGVYLDCSSLSLSFYNAESMVKIISLDCTGLRLPVSAYFNVQKREPDPSHITICRY</sequence>
<evidence type="ECO:0000256" key="5">
    <source>
        <dbReference type="SAM" id="Coils"/>
    </source>
</evidence>
<dbReference type="InterPro" id="IPR000315">
    <property type="entry name" value="Znf_B-box"/>
</dbReference>
<dbReference type="InterPro" id="IPR013320">
    <property type="entry name" value="ConA-like_dom_sf"/>
</dbReference>
<organism evidence="8 9">
    <name type="scientific">Periophthalmus magnuspinnatus</name>
    <dbReference type="NCBI Taxonomy" id="409849"/>
    <lineage>
        <taxon>Eukaryota</taxon>
        <taxon>Metazoa</taxon>
        <taxon>Chordata</taxon>
        <taxon>Craniata</taxon>
        <taxon>Vertebrata</taxon>
        <taxon>Euteleostomi</taxon>
        <taxon>Actinopterygii</taxon>
        <taxon>Neopterygii</taxon>
        <taxon>Teleostei</taxon>
        <taxon>Neoteleostei</taxon>
        <taxon>Acanthomorphata</taxon>
        <taxon>Gobiaria</taxon>
        <taxon>Gobiiformes</taxon>
        <taxon>Gobioidei</taxon>
        <taxon>Gobiidae</taxon>
        <taxon>Oxudercinae</taxon>
        <taxon>Periophthalmus</taxon>
    </lineage>
</organism>
<dbReference type="Pfam" id="PF13445">
    <property type="entry name" value="zf-RING_UBOX"/>
    <property type="match status" value="1"/>
</dbReference>
<dbReference type="SMART" id="SM00336">
    <property type="entry name" value="BBOX"/>
    <property type="match status" value="1"/>
</dbReference>